<dbReference type="PROSITE" id="PS50970">
    <property type="entry name" value="HCY"/>
    <property type="match status" value="1"/>
</dbReference>
<organism evidence="7 8">
    <name type="scientific">Apilactobacillus apinorum</name>
    <dbReference type="NCBI Taxonomy" id="1218495"/>
    <lineage>
        <taxon>Bacteria</taxon>
        <taxon>Bacillati</taxon>
        <taxon>Bacillota</taxon>
        <taxon>Bacilli</taxon>
        <taxon>Lactobacillales</taxon>
        <taxon>Lactobacillaceae</taxon>
        <taxon>Apilactobacillus</taxon>
    </lineage>
</organism>
<keyword evidence="8" id="KW-1185">Reference proteome</keyword>
<dbReference type="InterPro" id="IPR051486">
    <property type="entry name" value="Hcy_S-methyltransferase"/>
</dbReference>
<dbReference type="SUPFAM" id="SSF82282">
    <property type="entry name" value="Homocysteine S-methyltransferase"/>
    <property type="match status" value="1"/>
</dbReference>
<evidence type="ECO:0000313" key="7">
    <source>
        <dbReference type="EMBL" id="GAA6114500.1"/>
    </source>
</evidence>
<feature type="binding site" evidence="5">
    <location>
        <position position="290"/>
    </location>
    <ligand>
        <name>Zn(2+)</name>
        <dbReference type="ChEBI" id="CHEBI:29105"/>
    </ligand>
</feature>
<comment type="cofactor">
    <cofactor evidence="5">
        <name>Zn(2+)</name>
        <dbReference type="ChEBI" id="CHEBI:29105"/>
    </cofactor>
</comment>
<name>A0ABP9ZI68_9LACO</name>
<feature type="domain" description="Hcy-binding" evidence="6">
    <location>
        <begin position="2"/>
        <end position="304"/>
    </location>
</feature>
<feature type="binding site" evidence="5">
    <location>
        <position position="221"/>
    </location>
    <ligand>
        <name>Zn(2+)</name>
        <dbReference type="ChEBI" id="CHEBI:29105"/>
    </ligand>
</feature>
<keyword evidence="1 5" id="KW-0489">Methyltransferase</keyword>
<sequence length="308" mass="34342">MTELKNWLNQQQHVLIDSSMSTGLEERGLNLNSKLWTASAIESHPDLIVDVHKKYFDAGSSITTTNTYQASVAGLTSNGYTHDEAITLIQKAVQLADDGRKQSSNPNPKWIAAGIGPYGAFLSNGAEYTGDYDLSEEEYIEFHRERIETVIEAGADILLLETLPNLNELKALLNFVKPLTIPVIVALSLEDEHHLADGSDLADATELLEASDNVIAYGLNCTHPNLVTPALKYLIQNHPNHKPFIAFPNSGASYNPEIKEWNHDDLSFEEFDALIQEWFDLDLKYVGGCCCMTEAQEEHIHQHFFDKA</sequence>
<dbReference type="InterPro" id="IPR003726">
    <property type="entry name" value="HCY_dom"/>
</dbReference>
<keyword evidence="2 5" id="KW-0808">Transferase</keyword>
<dbReference type="Proteomes" id="UP001438112">
    <property type="component" value="Unassembled WGS sequence"/>
</dbReference>
<gene>
    <name evidence="7" type="primary">mmuM</name>
    <name evidence="7" type="ORF">AP20H10_08630</name>
</gene>
<evidence type="ECO:0000256" key="2">
    <source>
        <dbReference type="ARBA" id="ARBA00022679"/>
    </source>
</evidence>
<dbReference type="InterPro" id="IPR036589">
    <property type="entry name" value="HCY_dom_sf"/>
</dbReference>
<evidence type="ECO:0000256" key="3">
    <source>
        <dbReference type="ARBA" id="ARBA00022723"/>
    </source>
</evidence>
<keyword evidence="4 5" id="KW-0862">Zinc</keyword>
<dbReference type="InterPro" id="IPR017226">
    <property type="entry name" value="BHMT-like"/>
</dbReference>
<reference evidence="7 8" key="1">
    <citation type="submission" date="2024-03" db="EMBL/GenBank/DDBJ databases">
        <title>Inconsistent identification of Apilactobacillus kunkeei-related strains obtained by well-developed overall genome related indices.</title>
        <authorList>
            <person name="Maeno S."/>
            <person name="Endo A."/>
        </authorList>
    </citation>
    <scope>NUCLEOTIDE SEQUENCE [LARGE SCALE GENOMIC DNA]</scope>
    <source>
        <strain evidence="7 8">20H-10</strain>
    </source>
</reference>
<evidence type="ECO:0000256" key="5">
    <source>
        <dbReference type="PROSITE-ProRule" id="PRU00333"/>
    </source>
</evidence>
<evidence type="ECO:0000259" key="6">
    <source>
        <dbReference type="PROSITE" id="PS50970"/>
    </source>
</evidence>
<evidence type="ECO:0000256" key="1">
    <source>
        <dbReference type="ARBA" id="ARBA00022603"/>
    </source>
</evidence>
<dbReference type="NCBIfam" id="NF007020">
    <property type="entry name" value="PRK09485.1"/>
    <property type="match status" value="1"/>
</dbReference>
<dbReference type="PANTHER" id="PTHR46015:SF1">
    <property type="entry name" value="HOMOCYSTEINE S-METHYLTRANSFERASE-LIKE ISOFORM 1"/>
    <property type="match status" value="1"/>
</dbReference>
<dbReference type="EMBL" id="BAABVV010000036">
    <property type="protein sequence ID" value="GAA6114500.1"/>
    <property type="molecule type" value="Genomic_DNA"/>
</dbReference>
<dbReference type="Pfam" id="PF02574">
    <property type="entry name" value="S-methyl_trans"/>
    <property type="match status" value="1"/>
</dbReference>
<keyword evidence="3 5" id="KW-0479">Metal-binding</keyword>
<accession>A0ABP9ZI68</accession>
<dbReference type="PANTHER" id="PTHR46015">
    <property type="entry name" value="ZGC:172121"/>
    <property type="match status" value="1"/>
</dbReference>
<feature type="binding site" evidence="5">
    <location>
        <position position="289"/>
    </location>
    <ligand>
        <name>Zn(2+)</name>
        <dbReference type="ChEBI" id="CHEBI:29105"/>
    </ligand>
</feature>
<evidence type="ECO:0000313" key="8">
    <source>
        <dbReference type="Proteomes" id="UP001438112"/>
    </source>
</evidence>
<proteinExistence type="predicted"/>
<comment type="caution">
    <text evidence="7">The sequence shown here is derived from an EMBL/GenBank/DDBJ whole genome shotgun (WGS) entry which is preliminary data.</text>
</comment>
<protein>
    <submittedName>
        <fullName evidence="7">Homocysteine S-methyltransferase</fullName>
    </submittedName>
</protein>
<evidence type="ECO:0000256" key="4">
    <source>
        <dbReference type="ARBA" id="ARBA00022833"/>
    </source>
</evidence>
<dbReference type="PIRSF" id="PIRSF037505">
    <property type="entry name" value="Betaine_HMT"/>
    <property type="match status" value="1"/>
</dbReference>
<dbReference type="RefSeq" id="WP_353318042.1">
    <property type="nucleotide sequence ID" value="NZ_BAABVV010000036.1"/>
</dbReference>
<dbReference type="Gene3D" id="3.20.20.330">
    <property type="entry name" value="Homocysteine-binding-like domain"/>
    <property type="match status" value="1"/>
</dbReference>